<protein>
    <submittedName>
        <fullName evidence="2">Uncharacterized protein</fullName>
    </submittedName>
</protein>
<dbReference type="EMBL" id="LC513943">
    <property type="protein sequence ID" value="BBQ04325.1"/>
    <property type="molecule type" value="Genomic_DNA"/>
</dbReference>
<evidence type="ECO:0000256" key="1">
    <source>
        <dbReference type="SAM" id="Coils"/>
    </source>
</evidence>
<name>A0A5S9MMZ6_9CAUD</name>
<reference evidence="2 3" key="1">
    <citation type="submission" date="2019-12" db="EMBL/GenBank/DDBJ databases">
        <title>Analysis of Enterococcus faecalis vB_EfaS-DELF1.</title>
        <authorList>
            <person name="Delfan A.S."/>
            <person name="Bouzari M."/>
            <person name="Wang R."/>
        </authorList>
    </citation>
    <scope>NUCLEOTIDE SEQUENCE [LARGE SCALE GENOMIC DNA]</scope>
</reference>
<organism evidence="2 3">
    <name type="scientific">Enterococcus phage vB_EfaS-DELF1</name>
    <dbReference type="NCBI Taxonomy" id="2683673"/>
    <lineage>
        <taxon>Viruses</taxon>
        <taxon>Duplodnaviria</taxon>
        <taxon>Heunggongvirae</taxon>
        <taxon>Uroviricota</taxon>
        <taxon>Caudoviricetes</taxon>
        <taxon>Delfunavirus</taxon>
        <taxon>Delfunavirus delf1</taxon>
    </lineage>
</organism>
<sequence length="88" mass="10440">MLKQLNSGMVIDISNTDSMNDLFTLEQLEVLEAIIDFKNNEIYEIKDELDNVENLLKTKESNINDLRKYIKRYGFKNERKIIEKIDNI</sequence>
<accession>A0A5S9MMZ6</accession>
<feature type="coiled-coil region" evidence="1">
    <location>
        <begin position="35"/>
        <end position="69"/>
    </location>
</feature>
<evidence type="ECO:0000313" key="2">
    <source>
        <dbReference type="EMBL" id="BBQ04325.1"/>
    </source>
</evidence>
<dbReference type="Proteomes" id="UP000429954">
    <property type="component" value="Segment"/>
</dbReference>
<keyword evidence="3" id="KW-1185">Reference proteome</keyword>
<proteinExistence type="predicted"/>
<evidence type="ECO:0000313" key="3">
    <source>
        <dbReference type="Proteomes" id="UP000429954"/>
    </source>
</evidence>
<keyword evidence="1" id="KW-0175">Coiled coil</keyword>